<keyword evidence="4 6" id="KW-1133">Transmembrane helix</keyword>
<keyword evidence="2" id="KW-1003">Cell membrane</keyword>
<evidence type="ECO:0000256" key="4">
    <source>
        <dbReference type="ARBA" id="ARBA00022989"/>
    </source>
</evidence>
<dbReference type="InterPro" id="IPR002797">
    <property type="entry name" value="Polysacc_synth"/>
</dbReference>
<feature type="transmembrane region" description="Helical" evidence="6">
    <location>
        <begin position="143"/>
        <end position="162"/>
    </location>
</feature>
<dbReference type="InterPro" id="IPR050833">
    <property type="entry name" value="Poly_Biosynth_Transport"/>
</dbReference>
<feature type="transmembrane region" description="Helical" evidence="6">
    <location>
        <begin position="254"/>
        <end position="271"/>
    </location>
</feature>
<name>A0ABW6I7S2_9FLAO</name>
<feature type="transmembrane region" description="Helical" evidence="6">
    <location>
        <begin position="168"/>
        <end position="191"/>
    </location>
</feature>
<dbReference type="Proteomes" id="UP001600107">
    <property type="component" value="Unassembled WGS sequence"/>
</dbReference>
<keyword evidence="8" id="KW-1185">Reference proteome</keyword>
<evidence type="ECO:0000256" key="5">
    <source>
        <dbReference type="ARBA" id="ARBA00023136"/>
    </source>
</evidence>
<dbReference type="PANTHER" id="PTHR30250">
    <property type="entry name" value="PST FAMILY PREDICTED COLANIC ACID TRANSPORTER"/>
    <property type="match status" value="1"/>
</dbReference>
<evidence type="ECO:0000256" key="1">
    <source>
        <dbReference type="ARBA" id="ARBA00004651"/>
    </source>
</evidence>
<feature type="transmembrane region" description="Helical" evidence="6">
    <location>
        <begin position="385"/>
        <end position="403"/>
    </location>
</feature>
<accession>A0ABW6I7S2</accession>
<feature type="transmembrane region" description="Helical" evidence="6">
    <location>
        <begin position="357"/>
        <end position="379"/>
    </location>
</feature>
<comment type="caution">
    <text evidence="7">The sequence shown here is derived from an EMBL/GenBank/DDBJ whole genome shotgun (WGS) entry which is preliminary data.</text>
</comment>
<feature type="transmembrane region" description="Helical" evidence="6">
    <location>
        <begin position="292"/>
        <end position="315"/>
    </location>
</feature>
<protein>
    <submittedName>
        <fullName evidence="7">Flippase</fullName>
    </submittedName>
</protein>
<feature type="transmembrane region" description="Helical" evidence="6">
    <location>
        <begin position="439"/>
        <end position="463"/>
    </location>
</feature>
<dbReference type="RefSeq" id="WP_379852291.1">
    <property type="nucleotide sequence ID" value="NZ_JBHZPY010000010.1"/>
</dbReference>
<gene>
    <name evidence="7" type="ORF">ACFX5F_12095</name>
</gene>
<keyword evidence="5 6" id="KW-0472">Membrane</keyword>
<dbReference type="PANTHER" id="PTHR30250:SF11">
    <property type="entry name" value="O-ANTIGEN TRANSPORTER-RELATED"/>
    <property type="match status" value="1"/>
</dbReference>
<keyword evidence="3 6" id="KW-0812">Transmembrane</keyword>
<feature type="transmembrane region" description="Helical" evidence="6">
    <location>
        <begin position="112"/>
        <end position="134"/>
    </location>
</feature>
<feature type="transmembrane region" description="Helical" evidence="6">
    <location>
        <begin position="85"/>
        <end position="106"/>
    </location>
</feature>
<evidence type="ECO:0000256" key="6">
    <source>
        <dbReference type="SAM" id="Phobius"/>
    </source>
</evidence>
<feature type="transmembrane region" description="Helical" evidence="6">
    <location>
        <begin position="212"/>
        <end position="234"/>
    </location>
</feature>
<reference evidence="7 8" key="1">
    <citation type="submission" date="2024-06" db="EMBL/GenBank/DDBJ databases">
        <title>Flavobacterium spp. isolated from glacier.</title>
        <authorList>
            <person name="Han D."/>
        </authorList>
    </citation>
    <scope>NUCLEOTIDE SEQUENCE [LARGE SCALE GENOMIC DNA]</scope>
    <source>
        <strain evidence="7 8">ZS1P70</strain>
    </source>
</reference>
<dbReference type="Pfam" id="PF01943">
    <property type="entry name" value="Polysacc_synt"/>
    <property type="match status" value="1"/>
</dbReference>
<feature type="transmembrane region" description="Helical" evidence="6">
    <location>
        <begin position="327"/>
        <end position="345"/>
    </location>
</feature>
<evidence type="ECO:0000256" key="3">
    <source>
        <dbReference type="ARBA" id="ARBA00022692"/>
    </source>
</evidence>
<evidence type="ECO:0000256" key="2">
    <source>
        <dbReference type="ARBA" id="ARBA00022475"/>
    </source>
</evidence>
<comment type="subcellular location">
    <subcellularLocation>
        <location evidence="1">Cell membrane</location>
        <topology evidence="1">Multi-pass membrane protein</topology>
    </subcellularLocation>
</comment>
<evidence type="ECO:0000313" key="7">
    <source>
        <dbReference type="EMBL" id="MFE3871962.1"/>
    </source>
</evidence>
<organism evidence="7 8">
    <name type="scientific">Flavobacterium zhoui</name>
    <dbReference type="NCBI Taxonomy" id="3230414"/>
    <lineage>
        <taxon>Bacteria</taxon>
        <taxon>Pseudomonadati</taxon>
        <taxon>Bacteroidota</taxon>
        <taxon>Flavobacteriia</taxon>
        <taxon>Flavobacteriales</taxon>
        <taxon>Flavobacteriaceae</taxon>
        <taxon>Flavobacterium</taxon>
    </lineage>
</organism>
<dbReference type="EMBL" id="JBHZPY010000010">
    <property type="protein sequence ID" value="MFE3871962.1"/>
    <property type="molecule type" value="Genomic_DNA"/>
</dbReference>
<feature type="transmembrane region" description="Helical" evidence="6">
    <location>
        <begin position="41"/>
        <end position="64"/>
    </location>
</feature>
<feature type="transmembrane region" description="Helical" evidence="6">
    <location>
        <begin position="7"/>
        <end position="29"/>
    </location>
</feature>
<dbReference type="CDD" id="cd13128">
    <property type="entry name" value="MATE_Wzx_like"/>
    <property type="match status" value="1"/>
</dbReference>
<feature type="transmembrane region" description="Helical" evidence="6">
    <location>
        <begin position="415"/>
        <end position="433"/>
    </location>
</feature>
<evidence type="ECO:0000313" key="8">
    <source>
        <dbReference type="Proteomes" id="UP001600107"/>
    </source>
</evidence>
<proteinExistence type="predicted"/>
<sequence>MSKLKKNVLYNGVLTGSNLILPFIIFPYITRVLEPEGIGQINFANSFIQYFVIISSLGIPFYGIREIAKVRDNTAQRTTILFELFSIKFICSLIAIVIYLFLIFSVDKFNDYLAYYLLGLGTIVIGIFDLNYFFSALEDFKYITLRSVFFQIVSIIATFVLIKTKDDSLIYFCIPIIISLLNTLVNTKYIFKFIDFSVIKSKLQLRSHIKPLFLLFSVMVFTSVYNLLDVTLLGFLSGNSSVGYYSVASKINKIPLSLIMVLVPVMLPRIAMEFKKENYIEINRLISKTIQFVILLGVPIMVGLFVTAPEIISLFSGAEFAPSVDTIRIMSPIVLIIGITTNFSTQFLVPLGKDRQLLYAVIYGTVTSVVLNFILIPLFQHNGAAFSNLFAELVVLFACYYYVKKYMQISIPFKQIIINTILCLPFLGFVLISRQLLSSAFLVLFFSVTISIVYYLTIQILILKNSIMVELKNTTQNKLQSIFKF</sequence>